<keyword evidence="2" id="KW-0238">DNA-binding</keyword>
<dbReference type="InterPro" id="IPR018060">
    <property type="entry name" value="HTH_AraC"/>
</dbReference>
<evidence type="ECO:0000259" key="4">
    <source>
        <dbReference type="PROSITE" id="PS01124"/>
    </source>
</evidence>
<dbReference type="SMART" id="SM00342">
    <property type="entry name" value="HTH_ARAC"/>
    <property type="match status" value="1"/>
</dbReference>
<feature type="domain" description="HTH araC/xylS-type" evidence="4">
    <location>
        <begin position="176"/>
        <end position="274"/>
    </location>
</feature>
<dbReference type="InterPro" id="IPR009057">
    <property type="entry name" value="Homeodomain-like_sf"/>
</dbReference>
<keyword evidence="6" id="KW-1185">Reference proteome</keyword>
<dbReference type="Gene3D" id="1.10.10.60">
    <property type="entry name" value="Homeodomain-like"/>
    <property type="match status" value="1"/>
</dbReference>
<keyword evidence="1" id="KW-0805">Transcription regulation</keyword>
<evidence type="ECO:0000256" key="3">
    <source>
        <dbReference type="ARBA" id="ARBA00023163"/>
    </source>
</evidence>
<dbReference type="GO" id="GO:0003700">
    <property type="term" value="F:DNA-binding transcription factor activity"/>
    <property type="evidence" value="ECO:0007669"/>
    <property type="project" value="InterPro"/>
</dbReference>
<dbReference type="Pfam" id="PF12833">
    <property type="entry name" value="HTH_18"/>
    <property type="match status" value="1"/>
</dbReference>
<organism evidence="5 6">
    <name type="scientific">Chitinophaga agri</name>
    <dbReference type="NCBI Taxonomy" id="2703787"/>
    <lineage>
        <taxon>Bacteria</taxon>
        <taxon>Pseudomonadati</taxon>
        <taxon>Bacteroidota</taxon>
        <taxon>Chitinophagia</taxon>
        <taxon>Chitinophagales</taxon>
        <taxon>Chitinophagaceae</taxon>
        <taxon>Chitinophaga</taxon>
    </lineage>
</organism>
<sequence length="282" mass="33140">MENVLKQFFSRKFGFIEFDAEAANDTLYEAYNSFIKVLFLEAGAEVMVDFKEYKLEQDALFFIKDGQWYKCAGNGTLLYYNRDFYCIQIHDKEVACDGLLYNNVYDIPVVFLNEETSRQTRHILEEIKNETSSEESNTEEMIRIFLKQLIIRSTRMWKKAHDLADNSASQEVEFIRRFSQLVESHYIQHHNVAEYASMLNITPKALSKKISRHSNKSPNDIIKDRIILEAKRLLIHTDLTVKEIGYKLGYEDPAYFVRLFTNQTDTSPLLFRKKYAEGEKVQ</sequence>
<dbReference type="PROSITE" id="PS01124">
    <property type="entry name" value="HTH_ARAC_FAMILY_2"/>
    <property type="match status" value="1"/>
</dbReference>
<dbReference type="GO" id="GO:0043565">
    <property type="term" value="F:sequence-specific DNA binding"/>
    <property type="evidence" value="ECO:0007669"/>
    <property type="project" value="InterPro"/>
</dbReference>
<dbReference type="PANTHER" id="PTHR43280:SF32">
    <property type="entry name" value="TRANSCRIPTIONAL REGULATORY PROTEIN"/>
    <property type="match status" value="1"/>
</dbReference>
<reference evidence="5 6" key="1">
    <citation type="submission" date="2020-01" db="EMBL/GenBank/DDBJ databases">
        <title>Complete genome sequence of Chitinophaga sp. H33E-04 isolated from quinoa roots.</title>
        <authorList>
            <person name="Weon H.-Y."/>
            <person name="Lee S.A."/>
        </authorList>
    </citation>
    <scope>NUCLEOTIDE SEQUENCE [LARGE SCALE GENOMIC DNA]</scope>
    <source>
        <strain evidence="5 6">H33E-04</strain>
    </source>
</reference>
<dbReference type="KEGG" id="chih:GWR21_06660"/>
<dbReference type="Proteomes" id="UP000476411">
    <property type="component" value="Chromosome"/>
</dbReference>
<dbReference type="EMBL" id="CP048113">
    <property type="protein sequence ID" value="QHS59273.1"/>
    <property type="molecule type" value="Genomic_DNA"/>
</dbReference>
<name>A0A6B9ZFF2_9BACT</name>
<gene>
    <name evidence="5" type="ORF">GWR21_06660</name>
</gene>
<evidence type="ECO:0000256" key="1">
    <source>
        <dbReference type="ARBA" id="ARBA00023015"/>
    </source>
</evidence>
<evidence type="ECO:0000313" key="6">
    <source>
        <dbReference type="Proteomes" id="UP000476411"/>
    </source>
</evidence>
<dbReference type="SUPFAM" id="SSF46689">
    <property type="entry name" value="Homeodomain-like"/>
    <property type="match status" value="1"/>
</dbReference>
<keyword evidence="3" id="KW-0804">Transcription</keyword>
<protein>
    <submittedName>
        <fullName evidence="5">Helix-turn-helix domain-containing protein</fullName>
    </submittedName>
</protein>
<dbReference type="AlphaFoldDB" id="A0A6B9ZFF2"/>
<accession>A0A6B9ZFF2</accession>
<evidence type="ECO:0000313" key="5">
    <source>
        <dbReference type="EMBL" id="QHS59273.1"/>
    </source>
</evidence>
<evidence type="ECO:0000256" key="2">
    <source>
        <dbReference type="ARBA" id="ARBA00023125"/>
    </source>
</evidence>
<proteinExistence type="predicted"/>
<dbReference type="RefSeq" id="WP_162330970.1">
    <property type="nucleotide sequence ID" value="NZ_CP048113.1"/>
</dbReference>
<dbReference type="PANTHER" id="PTHR43280">
    <property type="entry name" value="ARAC-FAMILY TRANSCRIPTIONAL REGULATOR"/>
    <property type="match status" value="1"/>
</dbReference>